<gene>
    <name evidence="2" type="ORF">MNOR_LOCUS13769</name>
</gene>
<organism evidence="2 3">
    <name type="scientific">Meganyctiphanes norvegica</name>
    <name type="common">Northern krill</name>
    <name type="synonym">Thysanopoda norvegica</name>
    <dbReference type="NCBI Taxonomy" id="48144"/>
    <lineage>
        <taxon>Eukaryota</taxon>
        <taxon>Metazoa</taxon>
        <taxon>Ecdysozoa</taxon>
        <taxon>Arthropoda</taxon>
        <taxon>Crustacea</taxon>
        <taxon>Multicrustacea</taxon>
        <taxon>Malacostraca</taxon>
        <taxon>Eumalacostraca</taxon>
        <taxon>Eucarida</taxon>
        <taxon>Euphausiacea</taxon>
        <taxon>Euphausiidae</taxon>
        <taxon>Meganyctiphanes</taxon>
    </lineage>
</organism>
<evidence type="ECO:0000256" key="1">
    <source>
        <dbReference type="SAM" id="MobiDB-lite"/>
    </source>
</evidence>
<feature type="region of interest" description="Disordered" evidence="1">
    <location>
        <begin position="158"/>
        <end position="181"/>
    </location>
</feature>
<evidence type="ECO:0000313" key="3">
    <source>
        <dbReference type="Proteomes" id="UP001497623"/>
    </source>
</evidence>
<protein>
    <submittedName>
        <fullName evidence="2">Uncharacterized protein</fullName>
    </submittedName>
</protein>
<comment type="caution">
    <text evidence="2">The sequence shown here is derived from an EMBL/GenBank/DDBJ whole genome shotgun (WGS) entry which is preliminary data.</text>
</comment>
<accession>A0AAV2QMQ7</accession>
<feature type="compositionally biased region" description="Polar residues" evidence="1">
    <location>
        <begin position="168"/>
        <end position="181"/>
    </location>
</feature>
<dbReference type="EMBL" id="CAXKWB010008012">
    <property type="protein sequence ID" value="CAL4089316.1"/>
    <property type="molecule type" value="Genomic_DNA"/>
</dbReference>
<evidence type="ECO:0000313" key="2">
    <source>
        <dbReference type="EMBL" id="CAL4089316.1"/>
    </source>
</evidence>
<sequence length="181" mass="20885">STDITEQFNETKEIFIDDLETRFFLHCIQLLGVFAVMAESITDFVDQCCTFLYEFREAFSCPPLRHYVEETLRDIIGVITKHYRLDTLDVKDFAFRLLYHISVSAGSLEVCNKTCNLPRLLLSRQVQGFSRASQRSLLIPLLTPIRLNIQFKNTEYIPYDSDDDTDNSQENGNYSSNDSDG</sequence>
<keyword evidence="3" id="KW-1185">Reference proteome</keyword>
<reference evidence="2 3" key="1">
    <citation type="submission" date="2024-05" db="EMBL/GenBank/DDBJ databases">
        <authorList>
            <person name="Wallberg A."/>
        </authorList>
    </citation>
    <scope>NUCLEOTIDE SEQUENCE [LARGE SCALE GENOMIC DNA]</scope>
</reference>
<name>A0AAV2QMQ7_MEGNR</name>
<feature type="non-terminal residue" evidence="2">
    <location>
        <position position="1"/>
    </location>
</feature>
<dbReference type="Proteomes" id="UP001497623">
    <property type="component" value="Unassembled WGS sequence"/>
</dbReference>
<proteinExistence type="predicted"/>
<dbReference type="AlphaFoldDB" id="A0AAV2QMQ7"/>